<feature type="transmembrane region" description="Helical" evidence="2">
    <location>
        <begin position="1444"/>
        <end position="1467"/>
    </location>
</feature>
<feature type="transmembrane region" description="Helical" evidence="2">
    <location>
        <begin position="1132"/>
        <end position="1153"/>
    </location>
</feature>
<feature type="transmembrane region" description="Helical" evidence="2">
    <location>
        <begin position="676"/>
        <end position="696"/>
    </location>
</feature>
<feature type="transmembrane region" description="Helical" evidence="2">
    <location>
        <begin position="480"/>
        <end position="502"/>
    </location>
</feature>
<evidence type="ECO:0000313" key="4">
    <source>
        <dbReference type="Proteomes" id="UP000467240"/>
    </source>
</evidence>
<feature type="transmembrane region" description="Helical" evidence="2">
    <location>
        <begin position="835"/>
        <end position="858"/>
    </location>
</feature>
<proteinExistence type="predicted"/>
<feature type="transmembrane region" description="Helical" evidence="2">
    <location>
        <begin position="1532"/>
        <end position="1549"/>
    </location>
</feature>
<feature type="region of interest" description="Disordered" evidence="1">
    <location>
        <begin position="373"/>
        <end position="394"/>
    </location>
</feature>
<feature type="transmembrane region" description="Helical" evidence="2">
    <location>
        <begin position="292"/>
        <end position="308"/>
    </location>
</feature>
<feature type="transmembrane region" description="Helical" evidence="2">
    <location>
        <begin position="1165"/>
        <end position="1188"/>
    </location>
</feature>
<evidence type="ECO:0000256" key="2">
    <source>
        <dbReference type="SAM" id="Phobius"/>
    </source>
</evidence>
<feature type="transmembrane region" description="Helical" evidence="2">
    <location>
        <begin position="935"/>
        <end position="954"/>
    </location>
</feature>
<feature type="transmembrane region" description="Helical" evidence="2">
    <location>
        <begin position="802"/>
        <end position="823"/>
    </location>
</feature>
<name>A0A7J5BRE3_9MICO</name>
<feature type="transmembrane region" description="Helical" evidence="2">
    <location>
        <begin position="1699"/>
        <end position="1718"/>
    </location>
</feature>
<feature type="transmembrane region" description="Helical" evidence="2">
    <location>
        <begin position="1226"/>
        <end position="1244"/>
    </location>
</feature>
<feature type="transmembrane region" description="Helical" evidence="2">
    <location>
        <begin position="960"/>
        <end position="982"/>
    </location>
</feature>
<dbReference type="RefSeq" id="WP_158040592.1">
    <property type="nucleotide sequence ID" value="NZ_JACCFV010000001.1"/>
</dbReference>
<feature type="transmembrane region" description="Helical" evidence="2">
    <location>
        <begin position="1420"/>
        <end position="1438"/>
    </location>
</feature>
<feature type="transmembrane region" description="Helical" evidence="2">
    <location>
        <begin position="1751"/>
        <end position="1769"/>
    </location>
</feature>
<feature type="transmembrane region" description="Helical" evidence="2">
    <location>
        <begin position="623"/>
        <end position="639"/>
    </location>
</feature>
<feature type="transmembrane region" description="Helical" evidence="2">
    <location>
        <begin position="1651"/>
        <end position="1669"/>
    </location>
</feature>
<feature type="transmembrane region" description="Helical" evidence="2">
    <location>
        <begin position="262"/>
        <end position="280"/>
    </location>
</feature>
<dbReference type="OrthoDB" id="5096967at2"/>
<feature type="transmembrane region" description="Helical" evidence="2">
    <location>
        <begin position="772"/>
        <end position="790"/>
    </location>
</feature>
<organism evidence="3 4">
    <name type="scientific">Pseudoclavibacter chungangensis</name>
    <dbReference type="NCBI Taxonomy" id="587635"/>
    <lineage>
        <taxon>Bacteria</taxon>
        <taxon>Bacillati</taxon>
        <taxon>Actinomycetota</taxon>
        <taxon>Actinomycetes</taxon>
        <taxon>Micrococcales</taxon>
        <taxon>Microbacteriaceae</taxon>
        <taxon>Pseudoclavibacter</taxon>
    </lineage>
</organism>
<feature type="transmembrane region" description="Helical" evidence="2">
    <location>
        <begin position="1504"/>
        <end position="1520"/>
    </location>
</feature>
<feature type="transmembrane region" description="Helical" evidence="2">
    <location>
        <begin position="1078"/>
        <end position="1101"/>
    </location>
</feature>
<feature type="transmembrane region" description="Helical" evidence="2">
    <location>
        <begin position="903"/>
        <end position="923"/>
    </location>
</feature>
<comment type="caution">
    <text evidence="3">The sequence shown here is derived from an EMBL/GenBank/DDBJ whole genome shotgun (WGS) entry which is preliminary data.</text>
</comment>
<feature type="transmembrane region" description="Helical" evidence="2">
    <location>
        <begin position="1479"/>
        <end position="1498"/>
    </location>
</feature>
<feature type="transmembrane region" description="Helical" evidence="2">
    <location>
        <begin position="645"/>
        <end position="664"/>
    </location>
</feature>
<sequence>MNTQSDDSAGAQGPVFPRSISELTDVHLCPFCFAPLVTRSRCARCDFPLEAPEAEEIFDLSNRAAQLLRERGTVLDAVHRRDLEATRAQRAAATAEPAPHVAAAAPDIAAFPLAHDARVPDTTRTVGVVETPGPPFVQPPAAVPVRTTDPLNGPPPGPGWTGPAGGVFPPAQPPAAYAHVPVEQTSPPVAPAPEPKRVNVQLVLLSTGIALLGVAAIVFLTIAWVAFGLLPRAIVTMVVTAGTIVGASWLARLRLRATAEGVAALGALLVLLNAWAVRALDVGGLGSSGETLYWGTALLVLTLVFEVWHRLSGLRTPGIAASLSVLPGIGLLLASLASPLDAGDRLAVGLTGAAAGALLQILVRTTRIDAPVDGDEPSHGRGVPGAPTPPPVAPRRARSWASVLTSTAGAARPFEFHALTIVGIVAIAATFLTGLPALVIGRAVDVGPFIAPAVWVCTAIAGLQTVLLLRRSSPPSARPLAVVTACLAVVGFPLGGALLPGLGVPTSIAAGIAVAAAFVGPALVDIVRARIASDFHQALTIARGVALGTTALAYLHVLVTSPISFGNASSAGADVGDRDPLGPLRPSFDAFEPAAFWPWLGAALGLGVAIAALAIARRLAVHAGWVAAAASAVLVLAPFRAGQWLAATILFAVVVVAHLVVLLVADRRRATPVRSAIVRVAWWGLGVACVSALLLGDVTAGAGVALVLVVVVALVLARAAIHDVAEVPTGSGRAVLARGGLLAGTVAVLWFGSARFALEAREPFGPLADDEAVLVALATGTLLTVFAGLLPGRLVSPLERLVLLVAGAPAATSFGIVTLALAGPGPRWGLDRPEVIARPIVVIGLLAILAAVLVLMLLRRGTPEGPLRVTTAAGIDVLAPAALFLLLGTVARFLFTAESLHPAAPVAGTAALVAVATAGWSLWNRRGLPPGRARSALDTAAAPLTVVSLVTGALAGPGTFAVAALALGTVALLVATGGTGLFRSGSGRRHVAWLALPAWSLAWESLVDTWAVDVAAEVRGVPVGLLFLAAAVLIAVRGPHRPDDRPRWTPGVLSGLAVLFAFGHVIPSLIGADSPLRAVLWFVFALLVTITAGAFGVPALARTGRPGGHDPLDDGEDGYRGGAPHRGTDHGWASVLVGAALASVPVALVVAATRMPVSPGPDVPIVNAAVWFGTAVLGVVVATLLPSLPGRLPASSRLRIAMSVTLTVAGLVALVLAWTSHPRNDQYASSGILAVVVAILPAVWPRSRAVWPQLALLPVGALVAAGVNVAWHAGRGPLSPLLPAVAVAAPVLVALAAVALVVRPSAGVPRGARAIGLVTAPAALASAVAWVDRTDGLPLLADIGPAVIAVLAAVAAAAFAGRPFTARERLALDVSAAAVAAFGVLVRPGVPATWLGLALVAVVVAVDPPVRDQTRSRRRWLRWLGVAALAVLVPVVLLDEWPQLSVRASLLAAAAVLVAAGVLAARWRSSVGGPWSGEAFVMLASGGVAGLALTALGVDDDSTLWTVIALVVSSVVLLGASSKLFPVALRPYGDALALGAVVALVAGSATRAVVGGRALDAIAWVLPVLPVLTAAAWLVARRGGDLERRFARTLVFVTIGLATAVGVWICLRDPDGSAAGALVFVLTSLLAAAAVIAHLRPTPPFDTPTSWVAAAGALLVAVAGLFGGAGRPVELVTLPLAAATLTIGLVSMRRTPTLGSWRALTVGLALLLAPSLLAEFVSQPVWRLVGLGLVAVAMLVWGAVGRLRAPLVFGCAASLSHALMVFWPSEAGRSAVPWWAWLAVAGIMLVVLATTYEARDRDRGDGAASKRRLR</sequence>
<feature type="transmembrane region" description="Helical" evidence="2">
    <location>
        <begin position="702"/>
        <end position="721"/>
    </location>
</feature>
<dbReference type="InterPro" id="IPR058062">
    <property type="entry name" value="SCO7613_C"/>
</dbReference>
<feature type="transmembrane region" description="Helical" evidence="2">
    <location>
        <begin position="346"/>
        <end position="363"/>
    </location>
</feature>
<dbReference type="EMBL" id="WBJZ01000010">
    <property type="protein sequence ID" value="KAB1656840.1"/>
    <property type="molecule type" value="Genomic_DNA"/>
</dbReference>
<keyword evidence="2" id="KW-0812">Transmembrane</keyword>
<feature type="transmembrane region" description="Helical" evidence="2">
    <location>
        <begin position="1592"/>
        <end position="1611"/>
    </location>
</feature>
<feature type="transmembrane region" description="Helical" evidence="2">
    <location>
        <begin position="1256"/>
        <end position="1274"/>
    </location>
</feature>
<feature type="transmembrane region" description="Helical" evidence="2">
    <location>
        <begin position="508"/>
        <end position="527"/>
    </location>
</feature>
<gene>
    <name evidence="3" type="ORF">F8O01_09315</name>
</gene>
<evidence type="ECO:0000256" key="1">
    <source>
        <dbReference type="SAM" id="MobiDB-lite"/>
    </source>
</evidence>
<feature type="transmembrane region" description="Helical" evidence="2">
    <location>
        <begin position="1775"/>
        <end position="1796"/>
    </location>
</feature>
<feature type="transmembrane region" description="Helical" evidence="2">
    <location>
        <begin position="539"/>
        <end position="559"/>
    </location>
</feature>
<feature type="transmembrane region" description="Helical" evidence="2">
    <location>
        <begin position="202"/>
        <end position="227"/>
    </location>
</feature>
<dbReference type="NCBIfam" id="NF047321">
    <property type="entry name" value="SCO7613_CTERM"/>
    <property type="match status" value="1"/>
</dbReference>
<feature type="transmembrane region" description="Helical" evidence="2">
    <location>
        <begin position="233"/>
        <end position="250"/>
    </location>
</feature>
<keyword evidence="2" id="KW-1133">Transmembrane helix</keyword>
<feature type="transmembrane region" description="Helical" evidence="2">
    <location>
        <begin position="1280"/>
        <end position="1302"/>
    </location>
</feature>
<feature type="transmembrane region" description="Helical" evidence="2">
    <location>
        <begin position="446"/>
        <end position="468"/>
    </location>
</feature>
<accession>A0A7J5BRE3</accession>
<dbReference type="Proteomes" id="UP000467240">
    <property type="component" value="Unassembled WGS sequence"/>
</dbReference>
<feature type="transmembrane region" description="Helical" evidence="2">
    <location>
        <begin position="1048"/>
        <end position="1066"/>
    </location>
</feature>
<feature type="transmembrane region" description="Helical" evidence="2">
    <location>
        <begin position="1724"/>
        <end position="1744"/>
    </location>
</feature>
<feature type="transmembrane region" description="Helical" evidence="2">
    <location>
        <begin position="733"/>
        <end position="752"/>
    </location>
</feature>
<feature type="transmembrane region" description="Helical" evidence="2">
    <location>
        <begin position="1343"/>
        <end position="1361"/>
    </location>
</feature>
<feature type="transmembrane region" description="Helical" evidence="2">
    <location>
        <begin position="1561"/>
        <end position="1580"/>
    </location>
</feature>
<feature type="transmembrane region" description="Helical" evidence="2">
    <location>
        <begin position="1617"/>
        <end position="1639"/>
    </location>
</feature>
<feature type="transmembrane region" description="Helical" evidence="2">
    <location>
        <begin position="596"/>
        <end position="616"/>
    </location>
</feature>
<evidence type="ECO:0008006" key="5">
    <source>
        <dbReference type="Google" id="ProtNLM"/>
    </source>
</evidence>
<feature type="transmembrane region" description="Helical" evidence="2">
    <location>
        <begin position="416"/>
        <end position="440"/>
    </location>
</feature>
<evidence type="ECO:0000313" key="3">
    <source>
        <dbReference type="EMBL" id="KAB1656840.1"/>
    </source>
</evidence>
<keyword evidence="4" id="KW-1185">Reference proteome</keyword>
<keyword evidence="2" id="KW-0472">Membrane</keyword>
<feature type="transmembrane region" description="Helical" evidence="2">
    <location>
        <begin position="1200"/>
        <end position="1220"/>
    </location>
</feature>
<feature type="transmembrane region" description="Helical" evidence="2">
    <location>
        <begin position="870"/>
        <end position="891"/>
    </location>
</feature>
<reference evidence="3 4" key="1">
    <citation type="submission" date="2019-09" db="EMBL/GenBank/DDBJ databases">
        <title>Phylogeny of genus Pseudoclavibacter and closely related genus.</title>
        <authorList>
            <person name="Li Y."/>
        </authorList>
    </citation>
    <scope>NUCLEOTIDE SEQUENCE [LARGE SCALE GENOMIC DNA]</scope>
    <source>
        <strain evidence="3 4">DSM 23821</strain>
    </source>
</reference>
<feature type="transmembrane region" description="Helical" evidence="2">
    <location>
        <begin position="1675"/>
        <end position="1692"/>
    </location>
</feature>
<protein>
    <recommendedName>
        <fullName evidence="5">DUF2157 domain-containing protein</fullName>
    </recommendedName>
</protein>
<feature type="transmembrane region" description="Helical" evidence="2">
    <location>
        <begin position="320"/>
        <end position="340"/>
    </location>
</feature>
<feature type="transmembrane region" description="Helical" evidence="2">
    <location>
        <begin position="1314"/>
        <end position="1331"/>
    </location>
</feature>
<feature type="transmembrane region" description="Helical" evidence="2">
    <location>
        <begin position="1392"/>
        <end position="1408"/>
    </location>
</feature>
<feature type="transmembrane region" description="Helical" evidence="2">
    <location>
        <begin position="1018"/>
        <end position="1036"/>
    </location>
</feature>